<dbReference type="CDD" id="cd17050">
    <property type="entry name" value="Ubl1_ANKUB1"/>
    <property type="match status" value="1"/>
</dbReference>
<dbReference type="OMA" id="QGSTIRC"/>
<organism evidence="2 3">
    <name type="scientific">Trichoplax adhaerens</name>
    <name type="common">Trichoplax reptans</name>
    <dbReference type="NCBI Taxonomy" id="10228"/>
    <lineage>
        <taxon>Eukaryota</taxon>
        <taxon>Metazoa</taxon>
        <taxon>Placozoa</taxon>
        <taxon>Uniplacotomia</taxon>
        <taxon>Trichoplacea</taxon>
        <taxon>Trichoplacidae</taxon>
        <taxon>Trichoplax</taxon>
    </lineage>
</organism>
<dbReference type="Pfam" id="PF00240">
    <property type="entry name" value="ubiquitin"/>
    <property type="match status" value="1"/>
</dbReference>
<dbReference type="PhylomeDB" id="B3S1K0"/>
<reference evidence="2 3" key="1">
    <citation type="journal article" date="2008" name="Nature">
        <title>The Trichoplax genome and the nature of placozoans.</title>
        <authorList>
            <person name="Srivastava M."/>
            <person name="Begovic E."/>
            <person name="Chapman J."/>
            <person name="Putnam N.H."/>
            <person name="Hellsten U."/>
            <person name="Kawashima T."/>
            <person name="Kuo A."/>
            <person name="Mitros T."/>
            <person name="Salamov A."/>
            <person name="Carpenter M.L."/>
            <person name="Signorovitch A.Y."/>
            <person name="Moreno M.A."/>
            <person name="Kamm K."/>
            <person name="Grimwood J."/>
            <person name="Schmutz J."/>
            <person name="Shapiro H."/>
            <person name="Grigoriev I.V."/>
            <person name="Buss L.W."/>
            <person name="Schierwater B."/>
            <person name="Dellaporta S.L."/>
            <person name="Rokhsar D.S."/>
        </authorList>
    </citation>
    <scope>NUCLEOTIDE SEQUENCE [LARGE SCALE GENOMIC DNA]</scope>
    <source>
        <strain evidence="2 3">Grell-BS-1999</strain>
    </source>
</reference>
<dbReference type="RefSeq" id="XP_002114151.1">
    <property type="nucleotide sequence ID" value="XM_002114115.1"/>
</dbReference>
<dbReference type="Proteomes" id="UP000009022">
    <property type="component" value="Unassembled WGS sequence"/>
</dbReference>
<evidence type="ECO:0000313" key="3">
    <source>
        <dbReference type="Proteomes" id="UP000009022"/>
    </source>
</evidence>
<accession>B3S1K0</accession>
<dbReference type="PANTHER" id="PTHR46885">
    <property type="entry name" value="PROTEIN ANKUB1"/>
    <property type="match status" value="1"/>
</dbReference>
<dbReference type="AlphaFoldDB" id="B3S1K0"/>
<evidence type="ECO:0000259" key="1">
    <source>
        <dbReference type="Pfam" id="PF00240"/>
    </source>
</evidence>
<dbReference type="OrthoDB" id="8856820at2759"/>
<dbReference type="InterPro" id="IPR042788">
    <property type="entry name" value="ANKUB1"/>
</dbReference>
<sequence length="171" mass="19653">MKLFFSCQNYRFALNVSQTDTVGSVMERLREKASIIFDDSSNTRLVPYYAGSYLQKEWPIMDIGIPQGSTIRCYLRQELKPSLYVYCNFNRQLIDINEPLNVPQTPVHQLRSIITDLTGLPLSCYCLISPYRRVMNDSDKLLDHLVDEGMTVRLETIKGLDEFFHAACAGK</sequence>
<feature type="non-terminal residue" evidence="2">
    <location>
        <position position="171"/>
    </location>
</feature>
<dbReference type="EMBL" id="DS985247">
    <property type="protein sequence ID" value="EDV23241.1"/>
    <property type="molecule type" value="Genomic_DNA"/>
</dbReference>
<feature type="domain" description="Ubiquitin-like" evidence="1">
    <location>
        <begin position="6"/>
        <end position="77"/>
    </location>
</feature>
<name>B3S1K0_TRIAD</name>
<proteinExistence type="predicted"/>
<dbReference type="InterPro" id="IPR029071">
    <property type="entry name" value="Ubiquitin-like_domsf"/>
</dbReference>
<dbReference type="CTD" id="6755364"/>
<dbReference type="HOGENOM" id="CLU_104891_0_0_1"/>
<dbReference type="InterPro" id="IPR000626">
    <property type="entry name" value="Ubiquitin-like_dom"/>
</dbReference>
<dbReference type="eggNOG" id="ENOG502QPYP">
    <property type="taxonomic scope" value="Eukaryota"/>
</dbReference>
<dbReference type="InParanoid" id="B3S1K0"/>
<dbReference type="GeneID" id="6755364"/>
<keyword evidence="3" id="KW-1185">Reference proteome</keyword>
<dbReference type="PANTHER" id="PTHR46885:SF1">
    <property type="entry name" value="PROTEIN ANKUB1"/>
    <property type="match status" value="1"/>
</dbReference>
<dbReference type="SUPFAM" id="SSF54236">
    <property type="entry name" value="Ubiquitin-like"/>
    <property type="match status" value="2"/>
</dbReference>
<gene>
    <name evidence="2" type="ORF">TRIADDRAFT_17137</name>
</gene>
<dbReference type="CDD" id="cd17051">
    <property type="entry name" value="Ubl2_ANKUB1"/>
    <property type="match status" value="1"/>
</dbReference>
<evidence type="ECO:0000313" key="2">
    <source>
        <dbReference type="EMBL" id="EDV23241.1"/>
    </source>
</evidence>
<dbReference type="Gene3D" id="3.10.20.90">
    <property type="entry name" value="Phosphatidylinositol 3-kinase Catalytic Subunit, Chain A, domain 1"/>
    <property type="match status" value="1"/>
</dbReference>
<dbReference type="KEGG" id="tad:TRIADDRAFT_17137"/>
<protein>
    <recommendedName>
        <fullName evidence="1">Ubiquitin-like domain-containing protein</fullName>
    </recommendedName>
</protein>